<dbReference type="InterPro" id="IPR001296">
    <property type="entry name" value="Glyco_trans_1"/>
</dbReference>
<comment type="caution">
    <text evidence="4">The sequence shown here is derived from an EMBL/GenBank/DDBJ whole genome shotgun (WGS) entry which is preliminary data.</text>
</comment>
<organism evidence="4 5">
    <name type="scientific">candidate division WWE3 bacterium</name>
    <dbReference type="NCBI Taxonomy" id="2053526"/>
    <lineage>
        <taxon>Bacteria</taxon>
        <taxon>Katanobacteria</taxon>
    </lineage>
</organism>
<keyword evidence="1" id="KW-1133">Transmembrane helix</keyword>
<name>A0A3A4ZA11_UNCKA</name>
<dbReference type="Gene3D" id="3.40.50.2000">
    <property type="entry name" value="Glycogen Phosphorylase B"/>
    <property type="match status" value="2"/>
</dbReference>
<keyword evidence="1" id="KW-0812">Transmembrane</keyword>
<evidence type="ECO:0000259" key="3">
    <source>
        <dbReference type="Pfam" id="PF13439"/>
    </source>
</evidence>
<feature type="transmembrane region" description="Helical" evidence="1">
    <location>
        <begin position="58"/>
        <end position="76"/>
    </location>
</feature>
<sequence length="502" mass="57477">MHKLRSYLLTLLLPLSILILLGGARFKYNFVFSRSYEIIFVLSLLYIFLKKFRVSSNLFFLFALVLLLLSTFFFVLNKDTYSIYYASVALVYLMTGALNTFIRTIFLTSDDETGYEKKVLFVANAIVGADPGVSGGESRFIELGKQWQKAGYEVHLLAAESGVKLCKKMGMDVFPHVLSKSDKDNRFEFIIRTLQVFLYLPKLSEEYQSGIVYSTSEQFYDVLPGIFLKIMYPRTIAFASAVHWLPPILFWKRKSSMWYNSLLFMLSERAGLILAYLSADALFPVSKSTYDDMKKEGLVNKNTVIVKCGVNLDEITEFRSKYIKKENHGVFMKRIQAVKGIFDLIEIWEHVVKEIDNAQLVVIGAGIDENQAKGMVNSKNLQSNIHFTGVIYDVEEKFKHIIQSKLFILPSYEENWAIVIGEAMAAGVPVLCYDLKELREVWQDSVIFVPVGNKEEFALRIVDLLSNGELYEKTVDKGLEYIKQYDWTSIARDELNIVTSGR</sequence>
<keyword evidence="4" id="KW-0808">Transferase</keyword>
<feature type="domain" description="Glycosyltransferase subfamily 4-like N-terminal" evidence="3">
    <location>
        <begin position="133"/>
        <end position="313"/>
    </location>
</feature>
<evidence type="ECO:0000256" key="1">
    <source>
        <dbReference type="SAM" id="Phobius"/>
    </source>
</evidence>
<evidence type="ECO:0000259" key="2">
    <source>
        <dbReference type="Pfam" id="PF00534"/>
    </source>
</evidence>
<dbReference type="PANTHER" id="PTHR45947">
    <property type="entry name" value="SULFOQUINOVOSYL TRANSFERASE SQD2"/>
    <property type="match status" value="1"/>
</dbReference>
<reference evidence="4 5" key="1">
    <citation type="journal article" date="2017" name="ISME J.">
        <title>Energy and carbon metabolisms in a deep terrestrial subsurface fluid microbial community.</title>
        <authorList>
            <person name="Momper L."/>
            <person name="Jungbluth S.P."/>
            <person name="Lee M.D."/>
            <person name="Amend J.P."/>
        </authorList>
    </citation>
    <scope>NUCLEOTIDE SEQUENCE [LARGE SCALE GENOMIC DNA]</scope>
    <source>
        <strain evidence="4">SURF_46</strain>
    </source>
</reference>
<dbReference type="SUPFAM" id="SSF53756">
    <property type="entry name" value="UDP-Glycosyltransferase/glycogen phosphorylase"/>
    <property type="match status" value="1"/>
</dbReference>
<dbReference type="InterPro" id="IPR028098">
    <property type="entry name" value="Glyco_trans_4-like_N"/>
</dbReference>
<evidence type="ECO:0000313" key="4">
    <source>
        <dbReference type="EMBL" id="RJR26213.1"/>
    </source>
</evidence>
<feature type="domain" description="Glycosyl transferase family 1" evidence="2">
    <location>
        <begin position="323"/>
        <end position="477"/>
    </location>
</feature>
<proteinExistence type="predicted"/>
<dbReference type="GO" id="GO:0016757">
    <property type="term" value="F:glycosyltransferase activity"/>
    <property type="evidence" value="ECO:0007669"/>
    <property type="project" value="InterPro"/>
</dbReference>
<dbReference type="CDD" id="cd03801">
    <property type="entry name" value="GT4_PimA-like"/>
    <property type="match status" value="1"/>
</dbReference>
<feature type="transmembrane region" description="Helical" evidence="1">
    <location>
        <begin position="82"/>
        <end position="102"/>
    </location>
</feature>
<dbReference type="AlphaFoldDB" id="A0A3A4ZA11"/>
<protein>
    <submittedName>
        <fullName evidence="4">Glycosyltransferase</fullName>
    </submittedName>
</protein>
<gene>
    <name evidence="4" type="ORF">C4561_05730</name>
</gene>
<dbReference type="Proteomes" id="UP000265540">
    <property type="component" value="Unassembled WGS sequence"/>
</dbReference>
<dbReference type="Pfam" id="PF13439">
    <property type="entry name" value="Glyco_transf_4"/>
    <property type="match status" value="1"/>
</dbReference>
<dbReference type="InterPro" id="IPR050194">
    <property type="entry name" value="Glycosyltransferase_grp1"/>
</dbReference>
<accession>A0A3A4ZA11</accession>
<dbReference type="EMBL" id="QZJF01000025">
    <property type="protein sequence ID" value="RJR26213.1"/>
    <property type="molecule type" value="Genomic_DNA"/>
</dbReference>
<feature type="transmembrane region" description="Helical" evidence="1">
    <location>
        <begin position="33"/>
        <end position="49"/>
    </location>
</feature>
<dbReference type="Pfam" id="PF00534">
    <property type="entry name" value="Glycos_transf_1"/>
    <property type="match status" value="1"/>
</dbReference>
<evidence type="ECO:0000313" key="5">
    <source>
        <dbReference type="Proteomes" id="UP000265540"/>
    </source>
</evidence>
<dbReference type="PANTHER" id="PTHR45947:SF3">
    <property type="entry name" value="SULFOQUINOVOSYL TRANSFERASE SQD2"/>
    <property type="match status" value="1"/>
</dbReference>
<keyword evidence="1" id="KW-0472">Membrane</keyword>